<evidence type="ECO:0000313" key="5">
    <source>
        <dbReference type="Proteomes" id="UP000603904"/>
    </source>
</evidence>
<feature type="domain" description="YoaR-like putative peptidoglycan binding" evidence="3">
    <location>
        <begin position="376"/>
        <end position="420"/>
    </location>
</feature>
<sequence length="658" mass="68810">MRNAGASIDPPTDPSAAGPDDAPGAGSASAGSAVPGPKHPVRLASASLPRGVSADIFGERSHPVPAAARGPRKSSLPPPAPPVEPWVVVERKVQEEPPVILIDPEPESRGRTLRYALIALFGLLVLAYLVPAVSMAGRILPGTTVLGVDLGGQGQQEAADTLRERLYAQTRAPIIVRQGMRRLTVNPEDAGLALNVEQTVSRAMTRFPSPVQVWTALTGTHEIGPVVSVDRAKLAAAVARDVAGHLEEPGQEGGVTFRGVVPVPQFPRLGRRVDAAAVASELQKAYLSPDVTVVVPTLRQEPHVSRAEVRRALAWARQAVAGPVTLANGSATALLPPETIARHLTFVPDGATLRPHFDAAGALAGLEARLVDPADAARDATFTVTDGTPSLVHARPGKRIDADRLASDLVEALGNGSRTVAVSVVDGQPEISDQDALGMGVKEEVGRFTTSFPCCVPRAANIKAAAGMLDGRLVKPGETFSFNAALGRRDATAGFGGLGPTTIRGRTGSDVPGMSQVATALLNAVLRAGLQVSDFTPPDVHAAQLPAGTEAAVSYPDPDFSWKNDSPYGVLVQASATGSSLTVRLWSTKRYDVEIQDPIKGAVTTLPVVRGGGDGCVPVPREDGFTAEVTRILRHDGTVVDRQTFRTVYRPQAQVVCS</sequence>
<gene>
    <name evidence="4" type="ORF">Mco01_33260</name>
</gene>
<evidence type="ECO:0000313" key="4">
    <source>
        <dbReference type="EMBL" id="GIH40326.1"/>
    </source>
</evidence>
<accession>A0ABQ4FZW6</accession>
<dbReference type="InterPro" id="IPR007391">
    <property type="entry name" value="Vancomycin_resist_VanW"/>
</dbReference>
<dbReference type="PANTHER" id="PTHR35788:SF1">
    <property type="entry name" value="EXPORTED PROTEIN"/>
    <property type="match status" value="1"/>
</dbReference>
<dbReference type="PANTHER" id="PTHR35788">
    <property type="entry name" value="EXPORTED PROTEIN-RELATED"/>
    <property type="match status" value="1"/>
</dbReference>
<dbReference type="InterPro" id="IPR052913">
    <property type="entry name" value="Glycopeptide_resist_protein"/>
</dbReference>
<dbReference type="InterPro" id="IPR022029">
    <property type="entry name" value="YoaR-like_PG-bd"/>
</dbReference>
<keyword evidence="5" id="KW-1185">Reference proteome</keyword>
<dbReference type="Pfam" id="PF12229">
    <property type="entry name" value="PG_binding_4"/>
    <property type="match status" value="1"/>
</dbReference>
<dbReference type="Pfam" id="PF04294">
    <property type="entry name" value="VanW"/>
    <property type="match status" value="1"/>
</dbReference>
<keyword evidence="2" id="KW-1133">Transmembrane helix</keyword>
<evidence type="ECO:0000256" key="1">
    <source>
        <dbReference type="SAM" id="MobiDB-lite"/>
    </source>
</evidence>
<evidence type="ECO:0000259" key="3">
    <source>
        <dbReference type="Pfam" id="PF12229"/>
    </source>
</evidence>
<organism evidence="4 5">
    <name type="scientific">Microbispora corallina</name>
    <dbReference type="NCBI Taxonomy" id="83302"/>
    <lineage>
        <taxon>Bacteria</taxon>
        <taxon>Bacillati</taxon>
        <taxon>Actinomycetota</taxon>
        <taxon>Actinomycetes</taxon>
        <taxon>Streptosporangiales</taxon>
        <taxon>Streptosporangiaceae</taxon>
        <taxon>Microbispora</taxon>
    </lineage>
</organism>
<proteinExistence type="predicted"/>
<dbReference type="Proteomes" id="UP000603904">
    <property type="component" value="Unassembled WGS sequence"/>
</dbReference>
<feature type="region of interest" description="Disordered" evidence="1">
    <location>
        <begin position="1"/>
        <end position="81"/>
    </location>
</feature>
<reference evidence="4 5" key="1">
    <citation type="submission" date="2021-01" db="EMBL/GenBank/DDBJ databases">
        <title>Whole genome shotgun sequence of Microbispora corallina NBRC 16416.</title>
        <authorList>
            <person name="Komaki H."/>
            <person name="Tamura T."/>
        </authorList>
    </citation>
    <scope>NUCLEOTIDE SEQUENCE [LARGE SCALE GENOMIC DNA]</scope>
    <source>
        <strain evidence="4 5">NBRC 16416</strain>
    </source>
</reference>
<dbReference type="RefSeq" id="WP_204057749.1">
    <property type="nucleotide sequence ID" value="NZ_BAAAGP010000008.1"/>
</dbReference>
<protein>
    <submittedName>
        <fullName evidence="4">Vanomycin resistance protein VanB</fullName>
    </submittedName>
</protein>
<keyword evidence="2" id="KW-0812">Transmembrane</keyword>
<feature type="transmembrane region" description="Helical" evidence="2">
    <location>
        <begin position="115"/>
        <end position="136"/>
    </location>
</feature>
<keyword evidence="2" id="KW-0472">Membrane</keyword>
<feature type="compositionally biased region" description="Low complexity" evidence="1">
    <location>
        <begin position="14"/>
        <end position="36"/>
    </location>
</feature>
<evidence type="ECO:0000256" key="2">
    <source>
        <dbReference type="SAM" id="Phobius"/>
    </source>
</evidence>
<dbReference type="EMBL" id="BOOC01000013">
    <property type="protein sequence ID" value="GIH40326.1"/>
    <property type="molecule type" value="Genomic_DNA"/>
</dbReference>
<name>A0ABQ4FZW6_9ACTN</name>
<comment type="caution">
    <text evidence="4">The sequence shown here is derived from an EMBL/GenBank/DDBJ whole genome shotgun (WGS) entry which is preliminary data.</text>
</comment>